<dbReference type="Pfam" id="PF07963">
    <property type="entry name" value="N_methyl"/>
    <property type="match status" value="1"/>
</dbReference>
<proteinExistence type="predicted"/>
<dbReference type="InterPro" id="IPR012902">
    <property type="entry name" value="N_methyl_site"/>
</dbReference>
<gene>
    <name evidence="2" type="ORF">BD821_105116</name>
</gene>
<reference evidence="2 3" key="1">
    <citation type="submission" date="2018-02" db="EMBL/GenBank/DDBJ databases">
        <title>Genomic Encyclopedia of Archaeal and Bacterial Type Strains, Phase II (KMG-II): from individual species to whole genera.</title>
        <authorList>
            <person name="Goeker M."/>
        </authorList>
    </citation>
    <scope>NUCLEOTIDE SEQUENCE [LARGE SCALE GENOMIC DNA]</scope>
    <source>
        <strain evidence="2 3">DSM 15099</strain>
    </source>
</reference>
<organism evidence="2 3">
    <name type="scientific">Clostridium algidicarnis DSM 15099</name>
    <dbReference type="NCBI Taxonomy" id="1121295"/>
    <lineage>
        <taxon>Bacteria</taxon>
        <taxon>Bacillati</taxon>
        <taxon>Bacillota</taxon>
        <taxon>Clostridia</taxon>
        <taxon>Eubacteriales</taxon>
        <taxon>Clostridiaceae</taxon>
        <taxon>Clostridium</taxon>
    </lineage>
</organism>
<accession>A0A2S6FZ54</accession>
<evidence type="ECO:0000313" key="2">
    <source>
        <dbReference type="EMBL" id="PPK48734.1"/>
    </source>
</evidence>
<evidence type="ECO:0000256" key="1">
    <source>
        <dbReference type="SAM" id="Phobius"/>
    </source>
</evidence>
<protein>
    <submittedName>
        <fullName evidence="2">Type IV pilus assembly protein PilA</fullName>
    </submittedName>
</protein>
<dbReference type="Proteomes" id="UP000239863">
    <property type="component" value="Unassembled WGS sequence"/>
</dbReference>
<comment type="caution">
    <text evidence="2">The sequence shown here is derived from an EMBL/GenBank/DDBJ whole genome shotgun (WGS) entry which is preliminary data.</text>
</comment>
<dbReference type="PROSITE" id="PS00409">
    <property type="entry name" value="PROKAR_NTER_METHYL"/>
    <property type="match status" value="1"/>
</dbReference>
<name>A0A2S6FZ54_9CLOT</name>
<dbReference type="Gene3D" id="3.30.700.10">
    <property type="entry name" value="Glycoprotein, Type 4 Pilin"/>
    <property type="match status" value="1"/>
</dbReference>
<dbReference type="RefSeq" id="WP_104409672.1">
    <property type="nucleotide sequence ID" value="NZ_PTIS01000005.1"/>
</dbReference>
<dbReference type="SUPFAM" id="SSF54523">
    <property type="entry name" value="Pili subunits"/>
    <property type="match status" value="1"/>
</dbReference>
<dbReference type="EMBL" id="PTIS01000005">
    <property type="protein sequence ID" value="PPK48734.1"/>
    <property type="molecule type" value="Genomic_DNA"/>
</dbReference>
<keyword evidence="1" id="KW-1133">Transmembrane helix</keyword>
<keyword evidence="1" id="KW-0812">Transmembrane</keyword>
<dbReference type="InterPro" id="IPR045584">
    <property type="entry name" value="Pilin-like"/>
</dbReference>
<dbReference type="AlphaFoldDB" id="A0A2S6FZ54"/>
<keyword evidence="1" id="KW-0472">Membrane</keyword>
<dbReference type="NCBIfam" id="TIGR02532">
    <property type="entry name" value="IV_pilin_GFxxxE"/>
    <property type="match status" value="1"/>
</dbReference>
<feature type="transmembrane region" description="Helical" evidence="1">
    <location>
        <begin position="20"/>
        <end position="38"/>
    </location>
</feature>
<sequence>MKELLTKERKKKKGFTLIELIIVLAIIAIIAAIAIPNFTKVRADSKVKADTQSAETIRRITLTKLASGDIKLDGEKALKITVTPQEDKPVKIEPAAEGLTAEDFKEVKKPQQDGVEAYIIDIDKDGNVTVTVGTKVVK</sequence>
<evidence type="ECO:0000313" key="3">
    <source>
        <dbReference type="Proteomes" id="UP000239863"/>
    </source>
</evidence>